<comment type="subcellular location">
    <subcellularLocation>
        <location evidence="2">Cytoplasm</location>
    </subcellularLocation>
    <subcellularLocation>
        <location evidence="1">Nucleus</location>
    </subcellularLocation>
</comment>
<dbReference type="Proteomes" id="UP000264820">
    <property type="component" value="Unplaced"/>
</dbReference>
<accession>A0A3Q2XJE0</accession>
<feature type="domain" description="Small EDRK-rich factor-like N-terminal" evidence="6">
    <location>
        <begin position="1"/>
        <end position="36"/>
    </location>
</feature>
<keyword evidence="8" id="KW-1185">Reference proteome</keyword>
<dbReference type="Ensembl" id="ENSHCOT00000006773.1">
    <property type="protein sequence ID" value="ENSHCOP00000004603.1"/>
    <property type="gene ID" value="ENSHCOG00000006077.1"/>
</dbReference>
<dbReference type="InterPro" id="IPR045230">
    <property type="entry name" value="MBS1/2-like"/>
</dbReference>
<dbReference type="Gene3D" id="4.10.1050.10">
    <property type="entry name" value="At2g23090-like"/>
    <property type="match status" value="1"/>
</dbReference>
<protein>
    <recommendedName>
        <fullName evidence="6">Small EDRK-rich factor-like N-terminal domain-containing protein</fullName>
    </recommendedName>
</protein>
<evidence type="ECO:0000256" key="1">
    <source>
        <dbReference type="ARBA" id="ARBA00004123"/>
    </source>
</evidence>
<feature type="region of interest" description="Disordered" evidence="5">
    <location>
        <begin position="1"/>
        <end position="28"/>
    </location>
</feature>
<dbReference type="GO" id="GO:0005737">
    <property type="term" value="C:cytoplasm"/>
    <property type="evidence" value="ECO:0007669"/>
    <property type="project" value="UniProtKB-SubCell"/>
</dbReference>
<evidence type="ECO:0000256" key="5">
    <source>
        <dbReference type="SAM" id="MobiDB-lite"/>
    </source>
</evidence>
<name>A0A3Q2XJE0_HIPCM</name>
<dbReference type="PANTHER" id="PTHR21213:SF26">
    <property type="entry name" value="ZGC:91910"/>
    <property type="match status" value="1"/>
</dbReference>
<feature type="compositionally biased region" description="Low complexity" evidence="5">
    <location>
        <begin position="1"/>
        <end position="13"/>
    </location>
</feature>
<keyword evidence="4" id="KW-0539">Nucleus</keyword>
<evidence type="ECO:0000313" key="8">
    <source>
        <dbReference type="Proteomes" id="UP000264820"/>
    </source>
</evidence>
<organism evidence="7 8">
    <name type="scientific">Hippocampus comes</name>
    <name type="common">Tiger tail seahorse</name>
    <dbReference type="NCBI Taxonomy" id="109280"/>
    <lineage>
        <taxon>Eukaryota</taxon>
        <taxon>Metazoa</taxon>
        <taxon>Chordata</taxon>
        <taxon>Craniata</taxon>
        <taxon>Vertebrata</taxon>
        <taxon>Euteleostomi</taxon>
        <taxon>Actinopterygii</taxon>
        <taxon>Neopterygii</taxon>
        <taxon>Teleostei</taxon>
        <taxon>Neoteleostei</taxon>
        <taxon>Acanthomorphata</taxon>
        <taxon>Syngnathiaria</taxon>
        <taxon>Syngnathiformes</taxon>
        <taxon>Syngnathoidei</taxon>
        <taxon>Syngnathidae</taxon>
        <taxon>Hippocampus</taxon>
    </lineage>
</organism>
<dbReference type="Pfam" id="PF04419">
    <property type="entry name" value="SERF-like_N"/>
    <property type="match status" value="1"/>
</dbReference>
<reference evidence="7" key="2">
    <citation type="submission" date="2025-09" db="UniProtKB">
        <authorList>
            <consortium name="Ensembl"/>
        </authorList>
    </citation>
    <scope>IDENTIFICATION</scope>
</reference>
<evidence type="ECO:0000259" key="6">
    <source>
        <dbReference type="Pfam" id="PF04419"/>
    </source>
</evidence>
<dbReference type="GO" id="GO:0005634">
    <property type="term" value="C:nucleus"/>
    <property type="evidence" value="ECO:0007669"/>
    <property type="project" value="UniProtKB-SubCell"/>
</dbReference>
<dbReference type="SUPFAM" id="SSF118359">
    <property type="entry name" value="Expressed protein At2g23090/F21P24.15"/>
    <property type="match status" value="1"/>
</dbReference>
<dbReference type="GeneTree" id="ENSGT00940000169819"/>
<dbReference type="InterPro" id="IPR026939">
    <property type="entry name" value="ZNF706/At2g23090_sf"/>
</dbReference>
<evidence type="ECO:0000256" key="4">
    <source>
        <dbReference type="ARBA" id="ARBA00023242"/>
    </source>
</evidence>
<evidence type="ECO:0000313" key="7">
    <source>
        <dbReference type="Ensembl" id="ENSHCOP00000004603.1"/>
    </source>
</evidence>
<dbReference type="PANTHER" id="PTHR21213">
    <property type="entry name" value="GEO09665P1-RELATED"/>
    <property type="match status" value="1"/>
</dbReference>
<reference evidence="7" key="1">
    <citation type="submission" date="2025-08" db="UniProtKB">
        <authorList>
            <consortium name="Ensembl"/>
        </authorList>
    </citation>
    <scope>IDENTIFICATION</scope>
</reference>
<sequence length="77" mass="8648">MARGQQKIQSQQKNAKKAAEKKKGQAADQKTAAKVALVHTCPVCRVRPQTLRKCFGYRVMNLSDYVCVYIKPRIVAV</sequence>
<keyword evidence="3" id="KW-0963">Cytoplasm</keyword>
<evidence type="ECO:0000256" key="2">
    <source>
        <dbReference type="ARBA" id="ARBA00004496"/>
    </source>
</evidence>
<proteinExistence type="predicted"/>
<evidence type="ECO:0000256" key="3">
    <source>
        <dbReference type="ARBA" id="ARBA00022490"/>
    </source>
</evidence>
<dbReference type="InterPro" id="IPR007513">
    <property type="entry name" value="SERF-like_N"/>
</dbReference>
<dbReference type="AlphaFoldDB" id="A0A3Q2XJE0"/>